<dbReference type="RefSeq" id="XP_016487034.1">
    <property type="nucleotide sequence ID" value="XM_016631548.1"/>
</dbReference>
<dbReference type="STRING" id="4097.A0A1S4BDQ6"/>
<protein>
    <submittedName>
        <fullName evidence="1">Uncharacterized mitochondrial protein AtMg00810-like</fullName>
    </submittedName>
</protein>
<proteinExistence type="predicted"/>
<dbReference type="InterPro" id="IPR043502">
    <property type="entry name" value="DNA/RNA_pol_sf"/>
</dbReference>
<accession>A0A1S4BDQ6</accession>
<organism evidence="1">
    <name type="scientific">Nicotiana tabacum</name>
    <name type="common">Common tobacco</name>
    <dbReference type="NCBI Taxonomy" id="4097"/>
    <lineage>
        <taxon>Eukaryota</taxon>
        <taxon>Viridiplantae</taxon>
        <taxon>Streptophyta</taxon>
        <taxon>Embryophyta</taxon>
        <taxon>Tracheophyta</taxon>
        <taxon>Spermatophyta</taxon>
        <taxon>Magnoliopsida</taxon>
        <taxon>eudicotyledons</taxon>
        <taxon>Gunneridae</taxon>
        <taxon>Pentapetalae</taxon>
        <taxon>asterids</taxon>
        <taxon>lamiids</taxon>
        <taxon>Solanales</taxon>
        <taxon>Solanaceae</taxon>
        <taxon>Nicotianoideae</taxon>
        <taxon>Nicotianeae</taxon>
        <taxon>Nicotiana</taxon>
    </lineage>
</organism>
<dbReference type="KEGG" id="nta:107807212"/>
<dbReference type="OrthoDB" id="414945at2759"/>
<dbReference type="PaxDb" id="4097-A0A1S4BDQ6"/>
<sequence>MSSPLDPTVKLKAKGGALLVDPTYYRKLVGKLNFLTYTRPDIAYGIQYLIQFMQEPKESHLKAAFHLLRYLKGDITLGIFMLKDEDCTIRAFYDSDWAACPDSRRLVSGYLVLLGNSPISRKSKKQETISLSSVEAEYKSLRKVVGELVLLCTLLDGLNVPYPRPVSVHCDSQSALHIARNSVFHERTKHIEVDFYFMCDKLH</sequence>
<name>A0A1S4BDQ6_TOBAC</name>
<reference evidence="1" key="1">
    <citation type="submission" date="2025-08" db="UniProtKB">
        <authorList>
            <consortium name="RefSeq"/>
        </authorList>
    </citation>
    <scope>IDENTIFICATION</scope>
</reference>
<dbReference type="SUPFAM" id="SSF56672">
    <property type="entry name" value="DNA/RNA polymerases"/>
    <property type="match status" value="1"/>
</dbReference>
<dbReference type="AlphaFoldDB" id="A0A1S4BDQ6"/>
<dbReference type="CDD" id="cd09272">
    <property type="entry name" value="RNase_HI_RT_Ty1"/>
    <property type="match status" value="1"/>
</dbReference>
<gene>
    <name evidence="1" type="primary">LOC107807212</name>
</gene>
<dbReference type="PANTHER" id="PTHR11439">
    <property type="entry name" value="GAG-POL-RELATED RETROTRANSPOSON"/>
    <property type="match status" value="1"/>
</dbReference>
<dbReference type="PANTHER" id="PTHR11439:SF449">
    <property type="entry name" value="REVERSE TRANSCRIPTASE TY1_COPIA-TYPE DOMAIN-CONTAINING PROTEIN"/>
    <property type="match status" value="1"/>
</dbReference>
<evidence type="ECO:0000313" key="1">
    <source>
        <dbReference type="RefSeq" id="XP_016487034.1"/>
    </source>
</evidence>